<dbReference type="Proteomes" id="UP000265520">
    <property type="component" value="Unassembled WGS sequence"/>
</dbReference>
<reference evidence="2 3" key="1">
    <citation type="journal article" date="2018" name="Front. Plant Sci.">
        <title>Red Clover (Trifolium pratense) and Zigzag Clover (T. medium) - A Picture of Genomic Similarities and Differences.</title>
        <authorList>
            <person name="Dluhosova J."/>
            <person name="Istvanek J."/>
            <person name="Nedelnik J."/>
            <person name="Repkova J."/>
        </authorList>
    </citation>
    <scope>NUCLEOTIDE SEQUENCE [LARGE SCALE GENOMIC DNA]</scope>
    <source>
        <strain evidence="3">cv. 10/8</strain>
        <tissue evidence="2">Leaf</tissue>
    </source>
</reference>
<feature type="region of interest" description="Disordered" evidence="1">
    <location>
        <begin position="1"/>
        <end position="39"/>
    </location>
</feature>
<sequence length="51" mass="5861">RYSEKKRRKIPRIRKSLASARKSDGTSEGPSLQREKATGTLLARWHAHWAS</sequence>
<feature type="compositionally biased region" description="Basic residues" evidence="1">
    <location>
        <begin position="1"/>
        <end position="15"/>
    </location>
</feature>
<protein>
    <submittedName>
        <fullName evidence="2">Uncharacterized protein</fullName>
    </submittedName>
</protein>
<comment type="caution">
    <text evidence="2">The sequence shown here is derived from an EMBL/GenBank/DDBJ whole genome shotgun (WGS) entry which is preliminary data.</text>
</comment>
<accession>A0A392W6Q2</accession>
<proteinExistence type="predicted"/>
<dbReference type="EMBL" id="LXQA011403105">
    <property type="protein sequence ID" value="MCI96006.1"/>
    <property type="molecule type" value="Genomic_DNA"/>
</dbReference>
<evidence type="ECO:0000313" key="2">
    <source>
        <dbReference type="EMBL" id="MCI96006.1"/>
    </source>
</evidence>
<keyword evidence="3" id="KW-1185">Reference proteome</keyword>
<dbReference type="AlphaFoldDB" id="A0A392W6Q2"/>
<evidence type="ECO:0000256" key="1">
    <source>
        <dbReference type="SAM" id="MobiDB-lite"/>
    </source>
</evidence>
<evidence type="ECO:0000313" key="3">
    <source>
        <dbReference type="Proteomes" id="UP000265520"/>
    </source>
</evidence>
<organism evidence="2 3">
    <name type="scientific">Trifolium medium</name>
    <dbReference type="NCBI Taxonomy" id="97028"/>
    <lineage>
        <taxon>Eukaryota</taxon>
        <taxon>Viridiplantae</taxon>
        <taxon>Streptophyta</taxon>
        <taxon>Embryophyta</taxon>
        <taxon>Tracheophyta</taxon>
        <taxon>Spermatophyta</taxon>
        <taxon>Magnoliopsida</taxon>
        <taxon>eudicotyledons</taxon>
        <taxon>Gunneridae</taxon>
        <taxon>Pentapetalae</taxon>
        <taxon>rosids</taxon>
        <taxon>fabids</taxon>
        <taxon>Fabales</taxon>
        <taxon>Fabaceae</taxon>
        <taxon>Papilionoideae</taxon>
        <taxon>50 kb inversion clade</taxon>
        <taxon>NPAAA clade</taxon>
        <taxon>Hologalegina</taxon>
        <taxon>IRL clade</taxon>
        <taxon>Trifolieae</taxon>
        <taxon>Trifolium</taxon>
    </lineage>
</organism>
<feature type="non-terminal residue" evidence="2">
    <location>
        <position position="1"/>
    </location>
</feature>
<name>A0A392W6Q2_9FABA</name>